<dbReference type="InterPro" id="IPR013325">
    <property type="entry name" value="RNA_pol_sigma_r2"/>
</dbReference>
<evidence type="ECO:0000256" key="2">
    <source>
        <dbReference type="ARBA" id="ARBA00023015"/>
    </source>
</evidence>
<dbReference type="GO" id="GO:0003677">
    <property type="term" value="F:DNA binding"/>
    <property type="evidence" value="ECO:0007669"/>
    <property type="project" value="UniProtKB-KW"/>
</dbReference>
<evidence type="ECO:0000256" key="1">
    <source>
        <dbReference type="ARBA" id="ARBA00010641"/>
    </source>
</evidence>
<dbReference type="InterPro" id="IPR036388">
    <property type="entry name" value="WH-like_DNA-bd_sf"/>
</dbReference>
<dbReference type="SUPFAM" id="SSF88946">
    <property type="entry name" value="Sigma2 domain of RNA polymerase sigma factors"/>
    <property type="match status" value="1"/>
</dbReference>
<dbReference type="GO" id="GO:0006352">
    <property type="term" value="P:DNA-templated transcription initiation"/>
    <property type="evidence" value="ECO:0007669"/>
    <property type="project" value="InterPro"/>
</dbReference>
<accession>A0A098LFD3</accession>
<feature type="domain" description="RNA polymerase sigma factor 70 region 4 type 2" evidence="7">
    <location>
        <begin position="119"/>
        <end position="160"/>
    </location>
</feature>
<keyword evidence="3" id="KW-0731">Sigma factor</keyword>
<evidence type="ECO:0000313" key="9">
    <source>
        <dbReference type="Proteomes" id="UP000030185"/>
    </source>
</evidence>
<protein>
    <submittedName>
        <fullName evidence="8">RNA polymerase sigma factor</fullName>
    </submittedName>
</protein>
<dbReference type="eggNOG" id="COG1595">
    <property type="taxonomic scope" value="Bacteria"/>
</dbReference>
<dbReference type="PANTHER" id="PTHR43133:SF8">
    <property type="entry name" value="RNA POLYMERASE SIGMA FACTOR HI_1459-RELATED"/>
    <property type="match status" value="1"/>
</dbReference>
<dbReference type="PANTHER" id="PTHR43133">
    <property type="entry name" value="RNA POLYMERASE ECF-TYPE SIGMA FACTO"/>
    <property type="match status" value="1"/>
</dbReference>
<dbReference type="OrthoDB" id="9784272at2"/>
<evidence type="ECO:0000259" key="7">
    <source>
        <dbReference type="Pfam" id="PF08281"/>
    </source>
</evidence>
<dbReference type="NCBIfam" id="TIGR02937">
    <property type="entry name" value="sigma70-ECF"/>
    <property type="match status" value="1"/>
</dbReference>
<evidence type="ECO:0000256" key="4">
    <source>
        <dbReference type="ARBA" id="ARBA00023125"/>
    </source>
</evidence>
<dbReference type="InterPro" id="IPR014284">
    <property type="entry name" value="RNA_pol_sigma-70_dom"/>
</dbReference>
<name>A0A098LFD3_9BACT</name>
<dbReference type="GO" id="GO:0016987">
    <property type="term" value="F:sigma factor activity"/>
    <property type="evidence" value="ECO:0007669"/>
    <property type="project" value="UniProtKB-KW"/>
</dbReference>
<keyword evidence="9" id="KW-1185">Reference proteome</keyword>
<keyword evidence="5" id="KW-0804">Transcription</keyword>
<evidence type="ECO:0000259" key="6">
    <source>
        <dbReference type="Pfam" id="PF04542"/>
    </source>
</evidence>
<dbReference type="STRING" id="153721.MYP_2919"/>
<comment type="similarity">
    <text evidence="1">Belongs to the sigma-70 factor family. ECF subfamily.</text>
</comment>
<dbReference type="Pfam" id="PF04542">
    <property type="entry name" value="Sigma70_r2"/>
    <property type="match status" value="1"/>
</dbReference>
<dbReference type="CDD" id="cd06171">
    <property type="entry name" value="Sigma70_r4"/>
    <property type="match status" value="1"/>
</dbReference>
<dbReference type="Gene3D" id="1.10.10.10">
    <property type="entry name" value="Winged helix-like DNA-binding domain superfamily/Winged helix DNA-binding domain"/>
    <property type="match status" value="1"/>
</dbReference>
<evidence type="ECO:0000256" key="5">
    <source>
        <dbReference type="ARBA" id="ARBA00023163"/>
    </source>
</evidence>
<organism evidence="8 9">
    <name type="scientific">Sporocytophaga myxococcoides</name>
    <dbReference type="NCBI Taxonomy" id="153721"/>
    <lineage>
        <taxon>Bacteria</taxon>
        <taxon>Pseudomonadati</taxon>
        <taxon>Bacteroidota</taxon>
        <taxon>Cytophagia</taxon>
        <taxon>Cytophagales</taxon>
        <taxon>Cytophagaceae</taxon>
        <taxon>Sporocytophaga</taxon>
    </lineage>
</organism>
<keyword evidence="2" id="KW-0805">Transcription regulation</keyword>
<dbReference type="InterPro" id="IPR013324">
    <property type="entry name" value="RNA_pol_sigma_r3/r4-like"/>
</dbReference>
<dbReference type="InterPro" id="IPR013249">
    <property type="entry name" value="RNA_pol_sigma70_r4_t2"/>
</dbReference>
<gene>
    <name evidence="8" type="ORF">MYP_2919</name>
</gene>
<dbReference type="SUPFAM" id="SSF88659">
    <property type="entry name" value="Sigma3 and sigma4 domains of RNA polymerase sigma factors"/>
    <property type="match status" value="1"/>
</dbReference>
<dbReference type="Proteomes" id="UP000030185">
    <property type="component" value="Unassembled WGS sequence"/>
</dbReference>
<dbReference type="RefSeq" id="WP_045464723.1">
    <property type="nucleotide sequence ID" value="NZ_BBLT01000005.1"/>
</dbReference>
<dbReference type="EMBL" id="BBLT01000005">
    <property type="protein sequence ID" value="GAL85690.1"/>
    <property type="molecule type" value="Genomic_DNA"/>
</dbReference>
<dbReference type="InterPro" id="IPR007627">
    <property type="entry name" value="RNA_pol_sigma70_r2"/>
</dbReference>
<reference evidence="8 9" key="1">
    <citation type="submission" date="2014-09" db="EMBL/GenBank/DDBJ databases">
        <title>Sporocytophaga myxococcoides PG-01 genome sequencing.</title>
        <authorList>
            <person name="Liu L."/>
            <person name="Gao P.J."/>
            <person name="Chen G.J."/>
            <person name="Wang L.S."/>
        </authorList>
    </citation>
    <scope>NUCLEOTIDE SEQUENCE [LARGE SCALE GENOMIC DNA]</scope>
    <source>
        <strain evidence="8 9">PG-01</strain>
    </source>
</reference>
<dbReference type="Gene3D" id="1.10.1740.10">
    <property type="match status" value="1"/>
</dbReference>
<dbReference type="Pfam" id="PF08281">
    <property type="entry name" value="Sigma70_r4_2"/>
    <property type="match status" value="1"/>
</dbReference>
<sequence length="184" mass="21937">MTQIQKDKIEQTVREERSKLFNFIRKRVKAKEDAEDILQDVFFQLTQASGSIDTIDQITSWLFRVARNKITDLYRKKKPETFTDYNDTVKDNEGLFLEDILPDLGNSPDDEYFKNLLWEAVQEALDELPAEQKEVFMMHEFEDQSFKDMSELTGEPVNTLISRKRYAVLHLRKRLQEFYKEIKK</sequence>
<evidence type="ECO:0000313" key="8">
    <source>
        <dbReference type="EMBL" id="GAL85690.1"/>
    </source>
</evidence>
<proteinExistence type="inferred from homology"/>
<dbReference type="AlphaFoldDB" id="A0A098LFD3"/>
<feature type="domain" description="RNA polymerase sigma-70 region 2" evidence="6">
    <location>
        <begin position="13"/>
        <end position="78"/>
    </location>
</feature>
<keyword evidence="4" id="KW-0238">DNA-binding</keyword>
<evidence type="ECO:0000256" key="3">
    <source>
        <dbReference type="ARBA" id="ARBA00023082"/>
    </source>
</evidence>
<dbReference type="InterPro" id="IPR039425">
    <property type="entry name" value="RNA_pol_sigma-70-like"/>
</dbReference>
<comment type="caution">
    <text evidence="8">The sequence shown here is derived from an EMBL/GenBank/DDBJ whole genome shotgun (WGS) entry which is preliminary data.</text>
</comment>